<keyword evidence="1" id="KW-0812">Transmembrane</keyword>
<dbReference type="EMBL" id="JBHTJM010000010">
    <property type="protein sequence ID" value="MFD0964762.1"/>
    <property type="molecule type" value="Genomic_DNA"/>
</dbReference>
<keyword evidence="3" id="KW-1185">Reference proteome</keyword>
<accession>A0ABW3I553</accession>
<feature type="transmembrane region" description="Helical" evidence="1">
    <location>
        <begin position="165"/>
        <end position="184"/>
    </location>
</feature>
<evidence type="ECO:0000256" key="1">
    <source>
        <dbReference type="SAM" id="Phobius"/>
    </source>
</evidence>
<protein>
    <submittedName>
        <fullName evidence="2">Uncharacterized protein</fullName>
    </submittedName>
</protein>
<keyword evidence="1" id="KW-1133">Transmembrane helix</keyword>
<sequence>MRQIVIVVILSLISTLSWGHEPNEAYFVIKNSRNSIEVEAEFPWTIRNALLKYDKSLENATTKEAFEEVLFSYVKEKLVFFDHEKNQLKLLSIKELPRTGHGHGSRFLIAYQEGNYQKVKNELMFDLYDNQQNHHELITSESITKNYSTTKNNPIFELKVKSNKGLIWGIIGATLFVGFIIIIVRKTL</sequence>
<evidence type="ECO:0000313" key="3">
    <source>
        <dbReference type="Proteomes" id="UP001596997"/>
    </source>
</evidence>
<name>A0ABW3I553_9FLAO</name>
<comment type="caution">
    <text evidence="2">The sequence shown here is derived from an EMBL/GenBank/DDBJ whole genome shotgun (WGS) entry which is preliminary data.</text>
</comment>
<dbReference type="RefSeq" id="WP_377716311.1">
    <property type="nucleotide sequence ID" value="NZ_JBHTJM010000010.1"/>
</dbReference>
<keyword evidence="1" id="KW-0472">Membrane</keyword>
<proteinExistence type="predicted"/>
<dbReference type="Proteomes" id="UP001596997">
    <property type="component" value="Unassembled WGS sequence"/>
</dbReference>
<organism evidence="2 3">
    <name type="scientific">Pseudofulvibacter geojedonensis</name>
    <dbReference type="NCBI Taxonomy" id="1123758"/>
    <lineage>
        <taxon>Bacteria</taxon>
        <taxon>Pseudomonadati</taxon>
        <taxon>Bacteroidota</taxon>
        <taxon>Flavobacteriia</taxon>
        <taxon>Flavobacteriales</taxon>
        <taxon>Flavobacteriaceae</taxon>
        <taxon>Pseudofulvibacter</taxon>
    </lineage>
</organism>
<evidence type="ECO:0000313" key="2">
    <source>
        <dbReference type="EMBL" id="MFD0964762.1"/>
    </source>
</evidence>
<reference evidence="3" key="1">
    <citation type="journal article" date="2019" name="Int. J. Syst. Evol. Microbiol.">
        <title>The Global Catalogue of Microorganisms (GCM) 10K type strain sequencing project: providing services to taxonomists for standard genome sequencing and annotation.</title>
        <authorList>
            <consortium name="The Broad Institute Genomics Platform"/>
            <consortium name="The Broad Institute Genome Sequencing Center for Infectious Disease"/>
            <person name="Wu L."/>
            <person name="Ma J."/>
        </authorList>
    </citation>
    <scope>NUCLEOTIDE SEQUENCE [LARGE SCALE GENOMIC DNA]</scope>
    <source>
        <strain evidence="3">CCUG 62114</strain>
    </source>
</reference>
<gene>
    <name evidence="2" type="ORF">ACFQ1O_12175</name>
</gene>